<proteinExistence type="predicted"/>
<protein>
    <submittedName>
        <fullName evidence="2">Uncharacterized protein</fullName>
    </submittedName>
</protein>
<reference evidence="2" key="1">
    <citation type="journal article" date="2022" name="Plant J.">
        <title>Strategies of tolerance reflected in two North American maple genomes.</title>
        <authorList>
            <person name="McEvoy S.L."/>
            <person name="Sezen U.U."/>
            <person name="Trouern-Trend A."/>
            <person name="McMahon S.M."/>
            <person name="Schaberg P.G."/>
            <person name="Yang J."/>
            <person name="Wegrzyn J.L."/>
            <person name="Swenson N.G."/>
        </authorList>
    </citation>
    <scope>NUCLEOTIDE SEQUENCE</scope>
    <source>
        <strain evidence="2">91603</strain>
    </source>
</reference>
<keyword evidence="1" id="KW-1133">Transmembrane helix</keyword>
<keyword evidence="1" id="KW-0472">Membrane</keyword>
<evidence type="ECO:0000313" key="3">
    <source>
        <dbReference type="Proteomes" id="UP001064489"/>
    </source>
</evidence>
<keyword evidence="1" id="KW-0812">Transmembrane</keyword>
<dbReference type="AlphaFoldDB" id="A0AAD5NW89"/>
<sequence length="192" mass="20866">MAISIAVSVSVTVSVFVVVTLAIVAIFSLPLRKSYFLTVRFGDARVNLWYDLTASDKSVNSLEGGGVGVSLFEQMMMMMSGLWNNLAIRKSPRTCCQLSYFHVIVYGFVHSWMAKASASSSVQAAAVIALSLHVLQNQGHSCGIVVCSLGKISAKLSYSFFILGSTASKDQGLKFYLIFCTDDVENHIVKMV</sequence>
<accession>A0AAD5NW89</accession>
<organism evidence="2 3">
    <name type="scientific">Acer negundo</name>
    <name type="common">Box elder</name>
    <dbReference type="NCBI Taxonomy" id="4023"/>
    <lineage>
        <taxon>Eukaryota</taxon>
        <taxon>Viridiplantae</taxon>
        <taxon>Streptophyta</taxon>
        <taxon>Embryophyta</taxon>
        <taxon>Tracheophyta</taxon>
        <taxon>Spermatophyta</taxon>
        <taxon>Magnoliopsida</taxon>
        <taxon>eudicotyledons</taxon>
        <taxon>Gunneridae</taxon>
        <taxon>Pentapetalae</taxon>
        <taxon>rosids</taxon>
        <taxon>malvids</taxon>
        <taxon>Sapindales</taxon>
        <taxon>Sapindaceae</taxon>
        <taxon>Hippocastanoideae</taxon>
        <taxon>Acereae</taxon>
        <taxon>Acer</taxon>
    </lineage>
</organism>
<evidence type="ECO:0000313" key="2">
    <source>
        <dbReference type="EMBL" id="KAI9184909.1"/>
    </source>
</evidence>
<evidence type="ECO:0000256" key="1">
    <source>
        <dbReference type="SAM" id="Phobius"/>
    </source>
</evidence>
<comment type="caution">
    <text evidence="2">The sequence shown here is derived from an EMBL/GenBank/DDBJ whole genome shotgun (WGS) entry which is preliminary data.</text>
</comment>
<keyword evidence="3" id="KW-1185">Reference proteome</keyword>
<gene>
    <name evidence="2" type="ORF">LWI28_002375</name>
</gene>
<feature type="transmembrane region" description="Helical" evidence="1">
    <location>
        <begin position="6"/>
        <end position="31"/>
    </location>
</feature>
<dbReference type="EMBL" id="JAJSOW010000100">
    <property type="protein sequence ID" value="KAI9184909.1"/>
    <property type="molecule type" value="Genomic_DNA"/>
</dbReference>
<name>A0AAD5NW89_ACENE</name>
<dbReference type="Proteomes" id="UP001064489">
    <property type="component" value="Chromosome 3"/>
</dbReference>
<reference evidence="2" key="2">
    <citation type="submission" date="2023-02" db="EMBL/GenBank/DDBJ databases">
        <authorList>
            <person name="Swenson N.G."/>
            <person name="Wegrzyn J.L."/>
            <person name="Mcevoy S.L."/>
        </authorList>
    </citation>
    <scope>NUCLEOTIDE SEQUENCE</scope>
    <source>
        <strain evidence="2">91603</strain>
        <tissue evidence="2">Leaf</tissue>
    </source>
</reference>